<evidence type="ECO:0000313" key="3">
    <source>
        <dbReference type="EMBL" id="CAL4798254.1"/>
    </source>
</evidence>
<evidence type="ECO:0000313" key="4">
    <source>
        <dbReference type="Proteomes" id="UP001152797"/>
    </source>
</evidence>
<dbReference type="OrthoDB" id="448449at2759"/>
<evidence type="ECO:0000313" key="1">
    <source>
        <dbReference type="EMBL" id="CAI4010942.1"/>
    </source>
</evidence>
<name>A0A9P1DJ08_9DINO</name>
<proteinExistence type="predicted"/>
<sequence>MGRLLAWGLFQGFLTELQTSAGPARLPALRPRSGELFPLPVLLPDEKELRNDELPAAQQFDLGVRCWVAVGCRATNALYQTAQSGLSRKPGKVHVRALEDMTNKVKRFLEGAGPMDGTFNEAVAELKTKRISYTGEEIAQPCPLSVSQIIKGLPPVGHGGSIPILPFVKGYTRWLLENPMEAMLPESERGGSPVSAKVHIKKGEELDVFRLLTERGITTWVVEKSSSSRSWWQVYLDNFLSGERHDGDGGSVGAGLQGRALGAWEAVGVLSAEDKQVLNSRAVVELGVRFDGERGLLGASASRLLKTIWVSLYLLRNGRWSQKEAQVVLGRWVFILQFRRAAMSVLAKSWRAVESPWPKPSERNTLLQEVMKLICMGPLLQSDLTASFEPHVTCSDASETGGASAVSSDLTWSGRSLASARCDLRLRPLEVPIVVLSIFNGIGGAFRLYDVLGLVPMGRIAVELYKPANRTTRTAWPNVMEFHDVCELTYQDVQKWAALFPRALELHAYAGFPCVHLSAVRAFRQNLDGEGSNLFWRLLEILGWVTEVFSPFCKVKWCVENVASMDESARKAISAELEVMPIKLDPSDCMPFNRPRFAWSSVELHQMEGVSLYTECEYVRAYLSTGVEVSTQQWIRPGWKWHGEQSGTKFATFMKSIKRKKPPPVPVGYDKATPEMIEMWQGDSFRFPPYQYHPKFWLERHGFPPRLLDASERELLMGFGAGHTDTCQSASVKKRSLADHEDIRKSLCGDSFAILPFAVIAASLCEDLVPRMTPQQILLRLGLAPGQSAHPSVQVPITRLLAYGGDTSKPCSPLELTKQLGLSVNHTGADVRVVTGQVLGHKSPTHASVRAWWWQWKQLFTVRWKGHNHINYLEMKMILHSLLWRCRDPKSVNKRWVHLEDSMVCLLILTKGTTSSRLLQPLTSKIGALQLAMGAVLLHAHVGSDENPTDAGSRS</sequence>
<reference evidence="2" key="2">
    <citation type="submission" date="2024-04" db="EMBL/GenBank/DDBJ databases">
        <authorList>
            <person name="Chen Y."/>
            <person name="Shah S."/>
            <person name="Dougan E. K."/>
            <person name="Thang M."/>
            <person name="Chan C."/>
        </authorList>
    </citation>
    <scope>NUCLEOTIDE SEQUENCE [LARGE SCALE GENOMIC DNA]</scope>
</reference>
<dbReference type="AlphaFoldDB" id="A0A9P1DJ08"/>
<dbReference type="EMBL" id="CAMXCT020004977">
    <property type="protein sequence ID" value="CAL1164317.1"/>
    <property type="molecule type" value="Genomic_DNA"/>
</dbReference>
<evidence type="ECO:0000313" key="2">
    <source>
        <dbReference type="EMBL" id="CAL1164317.1"/>
    </source>
</evidence>
<accession>A0A9P1DJ08</accession>
<dbReference type="SUPFAM" id="SSF53335">
    <property type="entry name" value="S-adenosyl-L-methionine-dependent methyltransferases"/>
    <property type="match status" value="1"/>
</dbReference>
<protein>
    <submittedName>
        <fullName evidence="3">DNA (Cytosine-5)-methyltransferase 3B</fullName>
    </submittedName>
</protein>
<dbReference type="EMBL" id="CAMXCT030004977">
    <property type="protein sequence ID" value="CAL4798254.1"/>
    <property type="molecule type" value="Genomic_DNA"/>
</dbReference>
<organism evidence="1">
    <name type="scientific">Cladocopium goreaui</name>
    <dbReference type="NCBI Taxonomy" id="2562237"/>
    <lineage>
        <taxon>Eukaryota</taxon>
        <taxon>Sar</taxon>
        <taxon>Alveolata</taxon>
        <taxon>Dinophyceae</taxon>
        <taxon>Suessiales</taxon>
        <taxon>Symbiodiniaceae</taxon>
        <taxon>Cladocopium</taxon>
    </lineage>
</organism>
<reference evidence="1" key="1">
    <citation type="submission" date="2022-10" db="EMBL/GenBank/DDBJ databases">
        <authorList>
            <person name="Chen Y."/>
            <person name="Dougan E. K."/>
            <person name="Chan C."/>
            <person name="Rhodes N."/>
            <person name="Thang M."/>
        </authorList>
    </citation>
    <scope>NUCLEOTIDE SEQUENCE</scope>
</reference>
<dbReference type="Gene3D" id="3.40.50.150">
    <property type="entry name" value="Vaccinia Virus protein VP39"/>
    <property type="match status" value="1"/>
</dbReference>
<keyword evidence="4" id="KW-1185">Reference proteome</keyword>
<dbReference type="EMBL" id="CAMXCT010004977">
    <property type="protein sequence ID" value="CAI4010942.1"/>
    <property type="molecule type" value="Genomic_DNA"/>
</dbReference>
<dbReference type="Proteomes" id="UP001152797">
    <property type="component" value="Unassembled WGS sequence"/>
</dbReference>
<dbReference type="InterPro" id="IPR029063">
    <property type="entry name" value="SAM-dependent_MTases_sf"/>
</dbReference>
<gene>
    <name evidence="1" type="ORF">C1SCF055_LOCUS36157</name>
</gene>
<comment type="caution">
    <text evidence="1">The sequence shown here is derived from an EMBL/GenBank/DDBJ whole genome shotgun (WGS) entry which is preliminary data.</text>
</comment>